<name>A0AAU4K212_9NOCA</name>
<dbReference type="EMBL" id="CP108021">
    <property type="protein sequence ID" value="WUM20076.1"/>
    <property type="molecule type" value="Genomic_DNA"/>
</dbReference>
<keyword evidence="2" id="KW-1185">Reference proteome</keyword>
<dbReference type="Proteomes" id="UP001432128">
    <property type="component" value="Chromosome"/>
</dbReference>
<evidence type="ECO:0000313" key="1">
    <source>
        <dbReference type="EMBL" id="WUM20076.1"/>
    </source>
</evidence>
<organism evidence="1 2">
    <name type="scientific">Williamsia herbipolensis</name>
    <dbReference type="NCBI Taxonomy" id="1603258"/>
    <lineage>
        <taxon>Bacteria</taxon>
        <taxon>Bacillati</taxon>
        <taxon>Actinomycetota</taxon>
        <taxon>Actinomycetes</taxon>
        <taxon>Mycobacteriales</taxon>
        <taxon>Nocardiaceae</taxon>
        <taxon>Williamsia</taxon>
    </lineage>
</organism>
<dbReference type="SUPFAM" id="SSF51735">
    <property type="entry name" value="NAD(P)-binding Rossmann-fold domains"/>
    <property type="match status" value="1"/>
</dbReference>
<sequence>MASARTTSPGPLDVIVVAVADRAGADLARDLIKAGHHVAVAGPRITRLVDLVAGTSAPAMVVDLDDPTMVGDMLTRVGRRLGPVTLVADPGGAITVGPWRTDDVVAGGRESAAAA</sequence>
<reference evidence="1 2" key="1">
    <citation type="submission" date="2022-10" db="EMBL/GenBank/DDBJ databases">
        <title>The complete genomes of actinobacterial strains from the NBC collection.</title>
        <authorList>
            <person name="Joergensen T.S."/>
            <person name="Alvarez Arevalo M."/>
            <person name="Sterndorff E.B."/>
            <person name="Faurdal D."/>
            <person name="Vuksanovic O."/>
            <person name="Mourched A.-S."/>
            <person name="Charusanti P."/>
            <person name="Shaw S."/>
            <person name="Blin K."/>
            <person name="Weber T."/>
        </authorList>
    </citation>
    <scope>NUCLEOTIDE SEQUENCE [LARGE SCALE GENOMIC DNA]</scope>
    <source>
        <strain evidence="1 2">NBC_00319</strain>
    </source>
</reference>
<dbReference type="AlphaFoldDB" id="A0AAU4K212"/>
<gene>
    <name evidence="1" type="ORF">OG579_20710</name>
</gene>
<proteinExistence type="predicted"/>
<dbReference type="InterPro" id="IPR036291">
    <property type="entry name" value="NAD(P)-bd_dom_sf"/>
</dbReference>
<dbReference type="RefSeq" id="WP_328857489.1">
    <property type="nucleotide sequence ID" value="NZ_CP108021.1"/>
</dbReference>
<protein>
    <recommendedName>
        <fullName evidence="3">Short chain dehydrogenase</fullName>
    </recommendedName>
</protein>
<accession>A0AAU4K212</accession>
<dbReference type="KEGG" id="whr:OG579_20710"/>
<evidence type="ECO:0000313" key="2">
    <source>
        <dbReference type="Proteomes" id="UP001432128"/>
    </source>
</evidence>
<evidence type="ECO:0008006" key="3">
    <source>
        <dbReference type="Google" id="ProtNLM"/>
    </source>
</evidence>